<sequence>MLKTVLIIGASGSIGNSLLRAFIDETKYNLVLTYNTSKIDLPKKKNSNSLRNIDLFKLNVVNEDSFLHLKSILIKKEIKLDVIIYLAGTNKDDLIRNMDTTNWDHVHNVNSRGAMLVIKHLSLLMPKHKNSKLIFVSSQYSHNSRIHQANYCSSKASLNMLCKVASLELGCYGISVNLINPGFIQSALNRKQSHKFVEANDRSILKKNTQQRDLNNFLLFFISDKIEGVTGQSFNIDDRNF</sequence>
<dbReference type="Proteomes" id="UP000094068">
    <property type="component" value="Unassembled WGS sequence"/>
</dbReference>
<evidence type="ECO:0008006" key="5">
    <source>
        <dbReference type="Google" id="ProtNLM"/>
    </source>
</evidence>
<dbReference type="CDD" id="cd05233">
    <property type="entry name" value="SDR_c"/>
    <property type="match status" value="1"/>
</dbReference>
<dbReference type="PROSITE" id="PS00061">
    <property type="entry name" value="ADH_SHORT"/>
    <property type="match status" value="1"/>
</dbReference>
<gene>
    <name evidence="3" type="ORF">BCR21_13440</name>
</gene>
<dbReference type="GO" id="GO:0016491">
    <property type="term" value="F:oxidoreductase activity"/>
    <property type="evidence" value="ECO:0007669"/>
    <property type="project" value="UniProtKB-KW"/>
</dbReference>
<evidence type="ECO:0000313" key="3">
    <source>
        <dbReference type="EMBL" id="OEG10347.1"/>
    </source>
</evidence>
<dbReference type="OrthoDB" id="9803333at2"/>
<evidence type="ECO:0000313" key="4">
    <source>
        <dbReference type="Proteomes" id="UP000094068"/>
    </source>
</evidence>
<dbReference type="InterPro" id="IPR002347">
    <property type="entry name" value="SDR_fam"/>
</dbReference>
<dbReference type="PRINTS" id="PR00081">
    <property type="entry name" value="GDHRDH"/>
</dbReference>
<dbReference type="Pfam" id="PF00106">
    <property type="entry name" value="adh_short"/>
    <property type="match status" value="1"/>
</dbReference>
<dbReference type="PANTHER" id="PTHR43669:SF3">
    <property type="entry name" value="ALCOHOL DEHYDROGENASE, PUTATIVE (AFU_ORTHOLOGUE AFUA_3G03445)-RELATED"/>
    <property type="match status" value="1"/>
</dbReference>
<dbReference type="RefSeq" id="WP_069647036.1">
    <property type="nucleotide sequence ID" value="NZ_MIJZ01000015.1"/>
</dbReference>
<dbReference type="InterPro" id="IPR020904">
    <property type="entry name" value="Sc_DH/Rdtase_CS"/>
</dbReference>
<dbReference type="PANTHER" id="PTHR43669">
    <property type="entry name" value="5-KETO-D-GLUCONATE 5-REDUCTASE"/>
    <property type="match status" value="1"/>
</dbReference>
<dbReference type="InterPro" id="IPR036291">
    <property type="entry name" value="NAD(P)-bd_dom_sf"/>
</dbReference>
<organism evidence="3 4">
    <name type="scientific">Enterococcus ureasiticus</name>
    <dbReference type="NCBI Taxonomy" id="903984"/>
    <lineage>
        <taxon>Bacteria</taxon>
        <taxon>Bacillati</taxon>
        <taxon>Bacillota</taxon>
        <taxon>Bacilli</taxon>
        <taxon>Lactobacillales</taxon>
        <taxon>Enterococcaceae</taxon>
        <taxon>Enterococcus</taxon>
    </lineage>
</organism>
<name>A0A1E5GCF2_9ENTE</name>
<proteinExistence type="inferred from homology"/>
<dbReference type="STRING" id="903984.BCR21_13440"/>
<accession>A0A1E5GCF2</accession>
<keyword evidence="4" id="KW-1185">Reference proteome</keyword>
<evidence type="ECO:0000256" key="2">
    <source>
        <dbReference type="ARBA" id="ARBA00023002"/>
    </source>
</evidence>
<dbReference type="SUPFAM" id="SSF51735">
    <property type="entry name" value="NAD(P)-binding Rossmann-fold domains"/>
    <property type="match status" value="1"/>
</dbReference>
<keyword evidence="2" id="KW-0560">Oxidoreductase</keyword>
<comment type="caution">
    <text evidence="3">The sequence shown here is derived from an EMBL/GenBank/DDBJ whole genome shotgun (WGS) entry which is preliminary data.</text>
</comment>
<evidence type="ECO:0000256" key="1">
    <source>
        <dbReference type="ARBA" id="ARBA00006484"/>
    </source>
</evidence>
<reference evidence="4" key="1">
    <citation type="submission" date="2016-09" db="EMBL/GenBank/DDBJ databases">
        <authorList>
            <person name="Gulvik C.A."/>
        </authorList>
    </citation>
    <scope>NUCLEOTIDE SEQUENCE [LARGE SCALE GENOMIC DNA]</scope>
    <source>
        <strain evidence="4">DSM 23328</strain>
    </source>
</reference>
<protein>
    <recommendedName>
        <fullName evidence="5">SDR family oxidoreductase</fullName>
    </recommendedName>
</protein>
<comment type="similarity">
    <text evidence="1">Belongs to the short-chain dehydrogenases/reductases (SDR) family.</text>
</comment>
<dbReference type="EMBL" id="MIJZ01000015">
    <property type="protein sequence ID" value="OEG10347.1"/>
    <property type="molecule type" value="Genomic_DNA"/>
</dbReference>
<dbReference type="AlphaFoldDB" id="A0A1E5GCF2"/>
<dbReference type="Gene3D" id="3.40.50.720">
    <property type="entry name" value="NAD(P)-binding Rossmann-like Domain"/>
    <property type="match status" value="1"/>
</dbReference>